<keyword evidence="9" id="KW-0548">Nucleotidyltransferase</keyword>
<accession>A0ABS1FBH3</accession>
<organism evidence="9 10">
    <name type="scientific">Azospirillum endophyticum</name>
    <dbReference type="NCBI Taxonomy" id="2800326"/>
    <lineage>
        <taxon>Bacteria</taxon>
        <taxon>Pseudomonadati</taxon>
        <taxon>Pseudomonadota</taxon>
        <taxon>Alphaproteobacteria</taxon>
        <taxon>Rhodospirillales</taxon>
        <taxon>Azospirillaceae</taxon>
        <taxon>Azospirillum</taxon>
    </lineage>
</organism>
<feature type="domain" description="Carbohydrate kinase PfkB" evidence="7">
    <location>
        <begin position="209"/>
        <end position="505"/>
    </location>
</feature>
<dbReference type="InterPro" id="IPR004821">
    <property type="entry name" value="Cyt_trans-like"/>
</dbReference>
<dbReference type="Proteomes" id="UP000652760">
    <property type="component" value="Unassembled WGS sequence"/>
</dbReference>
<evidence type="ECO:0000256" key="6">
    <source>
        <dbReference type="ARBA" id="ARBA00023277"/>
    </source>
</evidence>
<dbReference type="Gene3D" id="3.40.50.620">
    <property type="entry name" value="HUPs"/>
    <property type="match status" value="1"/>
</dbReference>
<evidence type="ECO:0000313" key="10">
    <source>
        <dbReference type="Proteomes" id="UP000652760"/>
    </source>
</evidence>
<dbReference type="EMBL" id="JAENHM010000069">
    <property type="protein sequence ID" value="MBK1840779.1"/>
    <property type="molecule type" value="Genomic_DNA"/>
</dbReference>
<evidence type="ECO:0000256" key="2">
    <source>
        <dbReference type="ARBA" id="ARBA00003753"/>
    </source>
</evidence>
<dbReference type="PANTHER" id="PTHR46969">
    <property type="entry name" value="BIFUNCTIONAL PROTEIN HLDE"/>
    <property type="match status" value="1"/>
</dbReference>
<evidence type="ECO:0000256" key="5">
    <source>
        <dbReference type="ARBA" id="ARBA00023268"/>
    </source>
</evidence>
<comment type="function">
    <text evidence="1">Catalyzes the phosphorylation of D-glycero-D-manno-heptose 7-phosphate at the C-1 position to selectively form D-glycero-beta-D-manno-heptose-1,7-bisphosphate.</text>
</comment>
<sequence>MTADTLPFSGADRRTSRDKIRSLADLARIAEQARAAGRRVVLAHGVFDLVHLGHVRHLEEARRHGDMLIVTTTADRHVNKGPGRPVFTDSLRAQMLAALEQVDWVGVNEEPTAEPVLNLLRPDIYVKGSDYANAEEDVTGGIVQERMTVEAYGGRIIFTDDITFSSSSLINRYLGVYNPELNSYLAEMRHQDKLPQILELIERIKDYRVLLVGDTIIDDYQYVEGMAKSPKENILVTRFRDRELFAGGIIAAANHVAGMCRSVDVVTCIGDQDSHEELIRRSVKPNVGLNLLARRGKPTTRKTRFVENGYMRKMFEVYNMDDTTVAGAEEDWIARHIEAAGDYDLVIVTDFGHGMITPRLIDLLSRHARFLAVNAQTNSGNLGYNLIVRYPRADYVCIDAPEARLAVMDRFSDIMDIASEVLPSRVDCSRLIITHGKHGCVTFDKAEGLHRIPAFTSTVVDTMGAGDAFLSVTAPLVAAGGPMSLIGFIGNAAGAMKVNIIGHRSAVEKPALLKFITALLK</sequence>
<dbReference type="CDD" id="cd02172">
    <property type="entry name" value="RfaE_N"/>
    <property type="match status" value="1"/>
</dbReference>
<dbReference type="Gene3D" id="3.40.1190.20">
    <property type="match status" value="1"/>
</dbReference>
<evidence type="ECO:0000256" key="1">
    <source>
        <dbReference type="ARBA" id="ARBA00002319"/>
    </source>
</evidence>
<keyword evidence="3" id="KW-0808">Transferase</keyword>
<evidence type="ECO:0000259" key="8">
    <source>
        <dbReference type="Pfam" id="PF01467"/>
    </source>
</evidence>
<evidence type="ECO:0000256" key="4">
    <source>
        <dbReference type="ARBA" id="ARBA00022777"/>
    </source>
</evidence>
<dbReference type="InterPro" id="IPR029056">
    <property type="entry name" value="Ribokinase-like"/>
</dbReference>
<dbReference type="GO" id="GO:0016779">
    <property type="term" value="F:nucleotidyltransferase activity"/>
    <property type="evidence" value="ECO:0007669"/>
    <property type="project" value="UniProtKB-KW"/>
</dbReference>
<dbReference type="SUPFAM" id="SSF52374">
    <property type="entry name" value="Nucleotidylyl transferase"/>
    <property type="match status" value="1"/>
</dbReference>
<gene>
    <name evidence="9" type="ORF">JHL17_25575</name>
</gene>
<comment type="caution">
    <text evidence="9">The sequence shown here is derived from an EMBL/GenBank/DDBJ whole genome shotgun (WGS) entry which is preliminary data.</text>
</comment>
<dbReference type="NCBIfam" id="TIGR00125">
    <property type="entry name" value="cyt_tran_rel"/>
    <property type="match status" value="1"/>
</dbReference>
<dbReference type="InterPro" id="IPR014729">
    <property type="entry name" value="Rossmann-like_a/b/a_fold"/>
</dbReference>
<keyword evidence="5" id="KW-0511">Multifunctional enzyme</keyword>
<dbReference type="SUPFAM" id="SSF53613">
    <property type="entry name" value="Ribokinase-like"/>
    <property type="match status" value="1"/>
</dbReference>
<dbReference type="RefSeq" id="WP_200197503.1">
    <property type="nucleotide sequence ID" value="NZ_JAENHM010000069.1"/>
</dbReference>
<evidence type="ECO:0000313" key="9">
    <source>
        <dbReference type="EMBL" id="MBK1840779.1"/>
    </source>
</evidence>
<keyword evidence="10" id="KW-1185">Reference proteome</keyword>
<evidence type="ECO:0000256" key="3">
    <source>
        <dbReference type="ARBA" id="ARBA00022679"/>
    </source>
</evidence>
<dbReference type="Pfam" id="PF00294">
    <property type="entry name" value="PfkB"/>
    <property type="match status" value="1"/>
</dbReference>
<evidence type="ECO:0000259" key="7">
    <source>
        <dbReference type="Pfam" id="PF00294"/>
    </source>
</evidence>
<comment type="function">
    <text evidence="2">Catalyzes the ADP transfer from ATP to D-glycero-beta-D-manno-heptose 1-phosphate, yielding ADP-D-glycero-beta-D-manno-heptose.</text>
</comment>
<name>A0ABS1FBH3_9PROT</name>
<feature type="domain" description="Cytidyltransferase-like" evidence="8">
    <location>
        <begin position="43"/>
        <end position="145"/>
    </location>
</feature>
<protein>
    <submittedName>
        <fullName evidence="9">Adenylyltransferase/cytidyltransferase family protein</fullName>
    </submittedName>
</protein>
<dbReference type="InterPro" id="IPR011611">
    <property type="entry name" value="PfkB_dom"/>
</dbReference>
<dbReference type="InterPro" id="IPR011913">
    <property type="entry name" value="RfaE_dom_I"/>
</dbReference>
<keyword evidence="4" id="KW-0418">Kinase</keyword>
<dbReference type="Pfam" id="PF01467">
    <property type="entry name" value="CTP_transf_like"/>
    <property type="match status" value="1"/>
</dbReference>
<dbReference type="CDD" id="cd01172">
    <property type="entry name" value="RfaE_like"/>
    <property type="match status" value="1"/>
</dbReference>
<keyword evidence="6" id="KW-0119">Carbohydrate metabolism</keyword>
<proteinExistence type="predicted"/>
<reference evidence="10" key="1">
    <citation type="submission" date="2021-01" db="EMBL/GenBank/DDBJ databases">
        <title>Genome public.</title>
        <authorList>
            <person name="Liu C."/>
            <person name="Sun Q."/>
        </authorList>
    </citation>
    <scope>NUCLEOTIDE SEQUENCE [LARGE SCALE GENOMIC DNA]</scope>
    <source>
        <strain evidence="10">YIM B02556</strain>
    </source>
</reference>
<dbReference type="PANTHER" id="PTHR46969:SF1">
    <property type="entry name" value="BIFUNCTIONAL PROTEIN HLDE"/>
    <property type="match status" value="1"/>
</dbReference>